<dbReference type="RefSeq" id="WP_129257120.1">
    <property type="nucleotide sequence ID" value="NZ_SDKC01000001.1"/>
</dbReference>
<dbReference type="Gene3D" id="2.60.15.10">
    <property type="entry name" value="F0F1 ATP synthase delta/epsilon subunit, N-terminal"/>
    <property type="match status" value="1"/>
</dbReference>
<dbReference type="GO" id="GO:0046933">
    <property type="term" value="F:proton-transporting ATP synthase activity, rotational mechanism"/>
    <property type="evidence" value="ECO:0007669"/>
    <property type="project" value="UniProtKB-UniRule"/>
</dbReference>
<dbReference type="GO" id="GO:0005886">
    <property type="term" value="C:plasma membrane"/>
    <property type="evidence" value="ECO:0007669"/>
    <property type="project" value="UniProtKB-SubCell"/>
</dbReference>
<feature type="domain" description="ATP synthase F1 complex delta/epsilon subunit N-terminal" evidence="11">
    <location>
        <begin position="5"/>
        <end position="82"/>
    </location>
</feature>
<evidence type="ECO:0000256" key="8">
    <source>
        <dbReference type="HAMAP-Rule" id="MF_00530"/>
    </source>
</evidence>
<evidence type="ECO:0000256" key="3">
    <source>
        <dbReference type="ARBA" id="ARBA00022448"/>
    </source>
</evidence>
<organism evidence="12 13">
    <name type="scientific">Blautia faecicola</name>
    <dbReference type="NCBI Taxonomy" id="2509240"/>
    <lineage>
        <taxon>Bacteria</taxon>
        <taxon>Bacillati</taxon>
        <taxon>Bacillota</taxon>
        <taxon>Clostridia</taxon>
        <taxon>Lachnospirales</taxon>
        <taxon>Lachnospiraceae</taxon>
        <taxon>Blautia</taxon>
    </lineage>
</organism>
<evidence type="ECO:0000256" key="4">
    <source>
        <dbReference type="ARBA" id="ARBA00023065"/>
    </source>
</evidence>
<evidence type="ECO:0000313" key="13">
    <source>
        <dbReference type="Proteomes" id="UP000290106"/>
    </source>
</evidence>
<evidence type="ECO:0000256" key="7">
    <source>
        <dbReference type="ARBA" id="ARBA00023310"/>
    </source>
</evidence>
<dbReference type="Pfam" id="PF02823">
    <property type="entry name" value="ATP-synt_DE_N"/>
    <property type="match status" value="1"/>
</dbReference>
<keyword evidence="3 8" id="KW-0813">Transport</keyword>
<comment type="subcellular location">
    <subcellularLocation>
        <location evidence="8">Cell membrane</location>
        <topology evidence="8">Peripheral membrane protein</topology>
    </subcellularLocation>
    <subcellularLocation>
        <location evidence="1">Endomembrane system</location>
        <topology evidence="1">Peripheral membrane protein</topology>
    </subcellularLocation>
</comment>
<evidence type="ECO:0000256" key="1">
    <source>
        <dbReference type="ARBA" id="ARBA00004184"/>
    </source>
</evidence>
<comment type="subunit">
    <text evidence="8 9">F-type ATPases have 2 components, CF(1) - the catalytic core - and CF(0) - the membrane proton channel. CF(1) has five subunits: alpha(3), beta(3), gamma(1), delta(1), epsilon(1). CF(0) has three main subunits: a, b and c.</text>
</comment>
<dbReference type="InterPro" id="IPR020546">
    <property type="entry name" value="ATP_synth_F1_dsu/esu_N"/>
</dbReference>
<sequence length="133" mass="14594">MSTFPLRIGTPDGLLYEGEVSRLVCRTISGDLAILPRHCNYCTALGMGEAHIVLEDGSRKTAACIGGMLSVMNGTCRVLATTWEWKEDIDAQRAEDARKRAEAKLAEGGLSDKEYRIVKAKLQRALVRLGVKE</sequence>
<keyword evidence="13" id="KW-1185">Reference proteome</keyword>
<dbReference type="InterPro" id="IPR020547">
    <property type="entry name" value="ATP_synth_F1_esu_C"/>
</dbReference>
<dbReference type="CDD" id="cd12152">
    <property type="entry name" value="F1-ATPase_delta"/>
    <property type="match status" value="1"/>
</dbReference>
<dbReference type="GO" id="GO:0045259">
    <property type="term" value="C:proton-transporting ATP synthase complex"/>
    <property type="evidence" value="ECO:0007669"/>
    <property type="project" value="UniProtKB-KW"/>
</dbReference>
<dbReference type="InterPro" id="IPR001469">
    <property type="entry name" value="ATP_synth_F1_dsu/esu"/>
</dbReference>
<gene>
    <name evidence="8 12" type="primary">atpC</name>
    <name evidence="12" type="ORF">ETP43_04075</name>
</gene>
<feature type="domain" description="ATP synthase epsilon subunit C-terminal" evidence="10">
    <location>
        <begin position="87"/>
        <end position="131"/>
    </location>
</feature>
<dbReference type="HAMAP" id="MF_00530">
    <property type="entry name" value="ATP_synth_epsil_bac"/>
    <property type="match status" value="1"/>
</dbReference>
<dbReference type="SUPFAM" id="SSF46604">
    <property type="entry name" value="Epsilon subunit of F1F0-ATP synthase C-terminal domain"/>
    <property type="match status" value="1"/>
</dbReference>
<dbReference type="SUPFAM" id="SSF51344">
    <property type="entry name" value="Epsilon subunit of F1F0-ATP synthase N-terminal domain"/>
    <property type="match status" value="1"/>
</dbReference>
<reference evidence="12 13" key="1">
    <citation type="submission" date="2019-01" db="EMBL/GenBank/DDBJ databases">
        <title>Blautia sp. nov. KGMB01111 isolated human feces.</title>
        <authorList>
            <person name="Park J.-E."/>
            <person name="Kim J.-S."/>
            <person name="Park S.-H."/>
        </authorList>
    </citation>
    <scope>NUCLEOTIDE SEQUENCE [LARGE SCALE GENOMIC DNA]</scope>
    <source>
        <strain evidence="12 13">KGMB01111</strain>
    </source>
</reference>
<keyword evidence="7 8" id="KW-0066">ATP synthesis</keyword>
<evidence type="ECO:0000256" key="5">
    <source>
        <dbReference type="ARBA" id="ARBA00023136"/>
    </source>
</evidence>
<dbReference type="AlphaFoldDB" id="A0A4Q1RFU1"/>
<dbReference type="OrthoDB" id="9804110at2"/>
<proteinExistence type="inferred from homology"/>
<evidence type="ECO:0000256" key="9">
    <source>
        <dbReference type="RuleBase" id="RU003656"/>
    </source>
</evidence>
<dbReference type="InterPro" id="IPR036794">
    <property type="entry name" value="ATP_F1_dsu/esu_C_sf"/>
</dbReference>
<evidence type="ECO:0000313" key="12">
    <source>
        <dbReference type="EMBL" id="RXS74476.1"/>
    </source>
</evidence>
<keyword evidence="8" id="KW-0375">Hydrogen ion transport</keyword>
<comment type="similarity">
    <text evidence="2 8 9">Belongs to the ATPase epsilon chain family.</text>
</comment>
<dbReference type="Proteomes" id="UP000290106">
    <property type="component" value="Unassembled WGS sequence"/>
</dbReference>
<dbReference type="InterPro" id="IPR036771">
    <property type="entry name" value="ATPsynth_dsu/esu_N"/>
</dbReference>
<dbReference type="NCBIfam" id="TIGR01216">
    <property type="entry name" value="ATP_synt_epsi"/>
    <property type="match status" value="1"/>
</dbReference>
<keyword evidence="6 8" id="KW-0139">CF(1)</keyword>
<comment type="caution">
    <text evidence="12">The sequence shown here is derived from an EMBL/GenBank/DDBJ whole genome shotgun (WGS) entry which is preliminary data.</text>
</comment>
<accession>A0A4Q1RFU1</accession>
<protein>
    <recommendedName>
        <fullName evidence="8">ATP synthase epsilon chain</fullName>
    </recommendedName>
    <alternativeName>
        <fullName evidence="8">ATP synthase F1 sector epsilon subunit</fullName>
    </alternativeName>
    <alternativeName>
        <fullName evidence="8">F-ATPase epsilon subunit</fullName>
    </alternativeName>
</protein>
<dbReference type="GO" id="GO:0005524">
    <property type="term" value="F:ATP binding"/>
    <property type="evidence" value="ECO:0007669"/>
    <property type="project" value="UniProtKB-UniRule"/>
</dbReference>
<dbReference type="Gene3D" id="1.20.5.440">
    <property type="entry name" value="ATP synthase delta/epsilon subunit, C-terminal domain"/>
    <property type="match status" value="1"/>
</dbReference>
<dbReference type="Pfam" id="PF00401">
    <property type="entry name" value="ATP-synt_DE"/>
    <property type="match status" value="1"/>
</dbReference>
<keyword evidence="4 8" id="KW-0406">Ion transport</keyword>
<keyword evidence="5 8" id="KW-0472">Membrane</keyword>
<comment type="function">
    <text evidence="8">Produces ATP from ADP in the presence of a proton gradient across the membrane.</text>
</comment>
<evidence type="ECO:0000259" key="10">
    <source>
        <dbReference type="Pfam" id="PF00401"/>
    </source>
</evidence>
<evidence type="ECO:0000256" key="2">
    <source>
        <dbReference type="ARBA" id="ARBA00005712"/>
    </source>
</evidence>
<keyword evidence="8" id="KW-1003">Cell membrane</keyword>
<evidence type="ECO:0000256" key="6">
    <source>
        <dbReference type="ARBA" id="ARBA00023196"/>
    </source>
</evidence>
<dbReference type="GO" id="GO:0012505">
    <property type="term" value="C:endomembrane system"/>
    <property type="evidence" value="ECO:0007669"/>
    <property type="project" value="UniProtKB-SubCell"/>
</dbReference>
<evidence type="ECO:0000259" key="11">
    <source>
        <dbReference type="Pfam" id="PF02823"/>
    </source>
</evidence>
<dbReference type="EMBL" id="SDKC01000001">
    <property type="protein sequence ID" value="RXS74476.1"/>
    <property type="molecule type" value="Genomic_DNA"/>
</dbReference>
<name>A0A4Q1RFU1_9FIRM</name>